<dbReference type="AlphaFoldDB" id="A0A067T1U2"/>
<reference evidence="4" key="1">
    <citation type="journal article" date="2014" name="Proc. Natl. Acad. Sci. U.S.A.">
        <title>Extensive sampling of basidiomycete genomes demonstrates inadequacy of the white-rot/brown-rot paradigm for wood decay fungi.</title>
        <authorList>
            <person name="Riley R."/>
            <person name="Salamov A.A."/>
            <person name="Brown D.W."/>
            <person name="Nagy L.G."/>
            <person name="Floudas D."/>
            <person name="Held B.W."/>
            <person name="Levasseur A."/>
            <person name="Lombard V."/>
            <person name="Morin E."/>
            <person name="Otillar R."/>
            <person name="Lindquist E.A."/>
            <person name="Sun H."/>
            <person name="LaButti K.M."/>
            <person name="Schmutz J."/>
            <person name="Jabbour D."/>
            <person name="Luo H."/>
            <person name="Baker S.E."/>
            <person name="Pisabarro A.G."/>
            <person name="Walton J.D."/>
            <person name="Blanchette R.A."/>
            <person name="Henrissat B."/>
            <person name="Martin F."/>
            <person name="Cullen D."/>
            <person name="Hibbett D.S."/>
            <person name="Grigoriev I.V."/>
        </authorList>
    </citation>
    <scope>NUCLEOTIDE SEQUENCE [LARGE SCALE GENOMIC DNA]</scope>
    <source>
        <strain evidence="4">CBS 339.88</strain>
    </source>
</reference>
<evidence type="ECO:0000313" key="4">
    <source>
        <dbReference type="Proteomes" id="UP000027222"/>
    </source>
</evidence>
<keyword evidence="2" id="KW-0472">Membrane</keyword>
<dbReference type="EMBL" id="KL142377">
    <property type="protein sequence ID" value="KDR77101.1"/>
    <property type="molecule type" value="Genomic_DNA"/>
</dbReference>
<name>A0A067T1U2_GALM3</name>
<feature type="transmembrane region" description="Helical" evidence="2">
    <location>
        <begin position="67"/>
        <end position="88"/>
    </location>
</feature>
<dbReference type="Proteomes" id="UP000027222">
    <property type="component" value="Unassembled WGS sequence"/>
</dbReference>
<evidence type="ECO:0000313" key="3">
    <source>
        <dbReference type="EMBL" id="KDR77101.1"/>
    </source>
</evidence>
<keyword evidence="2" id="KW-0812">Transmembrane</keyword>
<protein>
    <submittedName>
        <fullName evidence="3">Uncharacterized protein</fullName>
    </submittedName>
</protein>
<sequence>MTTANVSQPSLTTPSSVPADSSNARDFPTRLRDAVNGTIHFSTRIIDEVVIPSIKTFLETCDTNPQIAAVVATPALLAFLLVIAFLIISTLILVIWSLITIAVGVAFVVLGGLISLFFKLLIVAIATIPLAGIATGLLVGANAISQFIIKKLPGGGTDGMARAVKEIDWAQIQEGATTVGTSVAQWSRDAAPILLTIRDVLSTIGLALHSAIHTAMTGLHHGANSGDTAPSTPPREPSSNLTGESVEGTSQSVFEEPIKDETIDPVDISNLSSQHEASTRRLKQRLPFTNAADDETGPM</sequence>
<feature type="transmembrane region" description="Helical" evidence="2">
    <location>
        <begin position="93"/>
        <end position="114"/>
    </location>
</feature>
<dbReference type="HOGENOM" id="CLU_930793_0_0_1"/>
<feature type="compositionally biased region" description="Polar residues" evidence="1">
    <location>
        <begin position="237"/>
        <end position="253"/>
    </location>
</feature>
<keyword evidence="2" id="KW-1133">Transmembrane helix</keyword>
<evidence type="ECO:0000256" key="2">
    <source>
        <dbReference type="SAM" id="Phobius"/>
    </source>
</evidence>
<organism evidence="3 4">
    <name type="scientific">Galerina marginata (strain CBS 339.88)</name>
    <dbReference type="NCBI Taxonomy" id="685588"/>
    <lineage>
        <taxon>Eukaryota</taxon>
        <taxon>Fungi</taxon>
        <taxon>Dikarya</taxon>
        <taxon>Basidiomycota</taxon>
        <taxon>Agaricomycotina</taxon>
        <taxon>Agaricomycetes</taxon>
        <taxon>Agaricomycetidae</taxon>
        <taxon>Agaricales</taxon>
        <taxon>Agaricineae</taxon>
        <taxon>Strophariaceae</taxon>
        <taxon>Galerina</taxon>
    </lineage>
</organism>
<dbReference type="OrthoDB" id="3059471at2759"/>
<proteinExistence type="predicted"/>
<evidence type="ECO:0000256" key="1">
    <source>
        <dbReference type="SAM" id="MobiDB-lite"/>
    </source>
</evidence>
<feature type="region of interest" description="Disordered" evidence="1">
    <location>
        <begin position="219"/>
        <end position="299"/>
    </location>
</feature>
<keyword evidence="4" id="KW-1185">Reference proteome</keyword>
<feature type="region of interest" description="Disordered" evidence="1">
    <location>
        <begin position="1"/>
        <end position="25"/>
    </location>
</feature>
<feature type="compositionally biased region" description="Polar residues" evidence="1">
    <location>
        <begin position="1"/>
        <end position="24"/>
    </location>
</feature>
<feature type="transmembrane region" description="Helical" evidence="2">
    <location>
        <begin position="120"/>
        <end position="141"/>
    </location>
</feature>
<accession>A0A067T1U2</accession>
<gene>
    <name evidence="3" type="ORF">GALMADRAFT_225229</name>
</gene>